<evidence type="ECO:0000256" key="8">
    <source>
        <dbReference type="SAM" id="MobiDB-lite"/>
    </source>
</evidence>
<dbReference type="PANTHER" id="PTHR47782:SF7">
    <property type="entry name" value="PROTEIN STB5"/>
    <property type="match status" value="1"/>
</dbReference>
<dbReference type="PROSITE" id="PS00463">
    <property type="entry name" value="ZN2_CY6_FUNGAL_1"/>
    <property type="match status" value="1"/>
</dbReference>
<sequence length="859" mass="94557">MQIAPELMGQDGLPPPSSSSATAPPASSTEQSNNNKRRSTEFEDATGQQAAGSYGGGFQSSAARDEGNREWLTYEQAANRNMHPWEDGYRDENLVAALQETEEQEPAEESSKPRKRPRASKPRMSKSKENTINGLEVGFEYDYEDPSSDYKAGVVFRHPKPGAAPQACERCHKIKRKCDNARPRCAGCSKADEPCVFDLSPATSGYIHQLKSENIILTSQISSAHDRINHLEAVVSALEKGLPPPQMPASDLDPTQTDFAALARTVLSVRSATNNLASAYETLDSRTGGNNLGASSGAPSSPTEAAVLPPYDIARAAAEAFFIANAISYPFINKDEFLSDMTDLYAREGKSWNRHSDSDMLRGKEFTFFMVIAIGTTNRERVGEAVRGASKEFRQRAMRGLPYAVAREDMLCVQSLLLLGIYSMFDPSDMSLWHIVGFATRVAIALNLHRKNEDVNVSSEVAEIRRRVFYSLYNVERLVATTLSRPLVISDDDIDIELPSPLPNDPPYRGVAQMLFTQHIIKLRRLSGAICATVYSVSGSQNSLPEAQRNEIITNFHRQMDTWLAESPVPPSEETEKPGMINNQSWFLLNYHHNLCLLYRPSPLYPNMTTERLSALHDASSRCVALWMELFHEQKISYSIINVSAQFLDCISLLYCMCEYDNRSPNLHSDENWSREVSTRLGQCHALLEAFGRALPETAKYKEIFTKLSEMLLHRHGPLPDTSSILPAPNQDGSAPVSSSAQGSSSTGFDLQNVELLSPVYPSQDPRQNSATSEEQAAWNAMTQLWHNAGDFNFDESILGQIQDDRLAQLGLGGAIKGDSGMNGQGGSIGTAVDGQAAGNPPLQNGGWNADSILWSQIG</sequence>
<dbReference type="RefSeq" id="XP_021870070.1">
    <property type="nucleotide sequence ID" value="XM_022014145.1"/>
</dbReference>
<feature type="domain" description="Zn(2)-C6 fungal-type" evidence="9">
    <location>
        <begin position="167"/>
        <end position="197"/>
    </location>
</feature>
<feature type="region of interest" description="Disordered" evidence="8">
    <location>
        <begin position="1"/>
        <end position="70"/>
    </location>
</feature>
<dbReference type="GO" id="GO:0043565">
    <property type="term" value="F:sequence-specific DNA binding"/>
    <property type="evidence" value="ECO:0007669"/>
    <property type="project" value="TreeGrafter"/>
</dbReference>
<gene>
    <name evidence="10" type="ORF">BD324DRAFT_609183</name>
</gene>
<dbReference type="InterPro" id="IPR007219">
    <property type="entry name" value="XnlR_reg_dom"/>
</dbReference>
<dbReference type="EMBL" id="NBSH01000009">
    <property type="protein sequence ID" value="ORX35941.1"/>
    <property type="molecule type" value="Genomic_DNA"/>
</dbReference>
<dbReference type="InterPro" id="IPR036864">
    <property type="entry name" value="Zn2-C6_fun-type_DNA-bd_sf"/>
</dbReference>
<protein>
    <submittedName>
        <fullName evidence="10">Fungal-specific transcription factor domain-domain-containing protein</fullName>
    </submittedName>
</protein>
<dbReference type="Pfam" id="PF04082">
    <property type="entry name" value="Fungal_trans"/>
    <property type="match status" value="1"/>
</dbReference>
<dbReference type="SMART" id="SM00906">
    <property type="entry name" value="Fungal_trans"/>
    <property type="match status" value="1"/>
</dbReference>
<proteinExistence type="predicted"/>
<feature type="compositionally biased region" description="Low complexity" evidence="8">
    <location>
        <begin position="18"/>
        <end position="29"/>
    </location>
</feature>
<keyword evidence="11" id="KW-1185">Reference proteome</keyword>
<dbReference type="Pfam" id="PF00172">
    <property type="entry name" value="Zn_clus"/>
    <property type="match status" value="1"/>
</dbReference>
<dbReference type="SMART" id="SM00066">
    <property type="entry name" value="GAL4"/>
    <property type="match status" value="1"/>
</dbReference>
<dbReference type="GO" id="GO:0045944">
    <property type="term" value="P:positive regulation of transcription by RNA polymerase II"/>
    <property type="evidence" value="ECO:0007669"/>
    <property type="project" value="TreeGrafter"/>
</dbReference>
<comment type="caution">
    <text evidence="10">The sequence shown here is derived from an EMBL/GenBank/DDBJ whole genome shotgun (WGS) entry which is preliminary data.</text>
</comment>
<evidence type="ECO:0000256" key="2">
    <source>
        <dbReference type="ARBA" id="ARBA00022723"/>
    </source>
</evidence>
<evidence type="ECO:0000256" key="1">
    <source>
        <dbReference type="ARBA" id="ARBA00004123"/>
    </source>
</evidence>
<keyword evidence="5" id="KW-0238">DNA-binding</keyword>
<dbReference type="GeneID" id="33555953"/>
<keyword evidence="7" id="KW-0539">Nucleus</keyword>
<dbReference type="SUPFAM" id="SSF57701">
    <property type="entry name" value="Zn2/Cys6 DNA-binding domain"/>
    <property type="match status" value="1"/>
</dbReference>
<evidence type="ECO:0000313" key="11">
    <source>
        <dbReference type="Proteomes" id="UP000193218"/>
    </source>
</evidence>
<evidence type="ECO:0000256" key="5">
    <source>
        <dbReference type="ARBA" id="ARBA00023125"/>
    </source>
</evidence>
<dbReference type="CDD" id="cd00067">
    <property type="entry name" value="GAL4"/>
    <property type="match status" value="1"/>
</dbReference>
<organism evidence="10 11">
    <name type="scientific">Kockovaella imperatae</name>
    <dbReference type="NCBI Taxonomy" id="4999"/>
    <lineage>
        <taxon>Eukaryota</taxon>
        <taxon>Fungi</taxon>
        <taxon>Dikarya</taxon>
        <taxon>Basidiomycota</taxon>
        <taxon>Agaricomycotina</taxon>
        <taxon>Tremellomycetes</taxon>
        <taxon>Tremellales</taxon>
        <taxon>Cuniculitremaceae</taxon>
        <taxon>Kockovaella</taxon>
    </lineage>
</organism>
<keyword evidence="3" id="KW-0862">Zinc</keyword>
<dbReference type="GO" id="GO:0005634">
    <property type="term" value="C:nucleus"/>
    <property type="evidence" value="ECO:0007669"/>
    <property type="project" value="UniProtKB-SubCell"/>
</dbReference>
<keyword evidence="4" id="KW-0805">Transcription regulation</keyword>
<reference evidence="10 11" key="1">
    <citation type="submission" date="2017-03" db="EMBL/GenBank/DDBJ databases">
        <title>Widespread Adenine N6-methylation of Active Genes in Fungi.</title>
        <authorList>
            <consortium name="DOE Joint Genome Institute"/>
            <person name="Mondo S.J."/>
            <person name="Dannebaum R.O."/>
            <person name="Kuo R.C."/>
            <person name="Louie K.B."/>
            <person name="Bewick A.J."/>
            <person name="Labutti K."/>
            <person name="Haridas S."/>
            <person name="Kuo A."/>
            <person name="Salamov A."/>
            <person name="Ahrendt S.R."/>
            <person name="Lau R."/>
            <person name="Bowen B.P."/>
            <person name="Lipzen A."/>
            <person name="Sullivan W."/>
            <person name="Andreopoulos W.B."/>
            <person name="Clum A."/>
            <person name="Lindquist E."/>
            <person name="Daum C."/>
            <person name="Northen T.R."/>
            <person name="Ramamoorthy G."/>
            <person name="Schmitz R.J."/>
            <person name="Gryganskyi A."/>
            <person name="Culley D."/>
            <person name="Magnuson J."/>
            <person name="James T.Y."/>
            <person name="O'Malley M.A."/>
            <person name="Stajich J.E."/>
            <person name="Spatafora J.W."/>
            <person name="Visel A."/>
            <person name="Grigoriev I.V."/>
        </authorList>
    </citation>
    <scope>NUCLEOTIDE SEQUENCE [LARGE SCALE GENOMIC DNA]</scope>
    <source>
        <strain evidence="10 11">NRRL Y-17943</strain>
    </source>
</reference>
<evidence type="ECO:0000256" key="3">
    <source>
        <dbReference type="ARBA" id="ARBA00022833"/>
    </source>
</evidence>
<dbReference type="GO" id="GO:0000981">
    <property type="term" value="F:DNA-binding transcription factor activity, RNA polymerase II-specific"/>
    <property type="evidence" value="ECO:0007669"/>
    <property type="project" value="InterPro"/>
</dbReference>
<dbReference type="OrthoDB" id="3364175at2759"/>
<dbReference type="PANTHER" id="PTHR47782">
    <property type="entry name" value="ZN(II)2CYS6 TRANSCRIPTION FACTOR (EUROFUNG)-RELATED"/>
    <property type="match status" value="1"/>
</dbReference>
<dbReference type="GO" id="GO:0008270">
    <property type="term" value="F:zinc ion binding"/>
    <property type="evidence" value="ECO:0007669"/>
    <property type="project" value="InterPro"/>
</dbReference>
<evidence type="ECO:0000259" key="9">
    <source>
        <dbReference type="PROSITE" id="PS50048"/>
    </source>
</evidence>
<feature type="compositionally biased region" description="Basic residues" evidence="8">
    <location>
        <begin position="113"/>
        <end position="125"/>
    </location>
</feature>
<comment type="subcellular location">
    <subcellularLocation>
        <location evidence="1">Nucleus</location>
    </subcellularLocation>
</comment>
<dbReference type="AlphaFoldDB" id="A0A1Y1UD13"/>
<evidence type="ECO:0000256" key="7">
    <source>
        <dbReference type="ARBA" id="ARBA00023242"/>
    </source>
</evidence>
<dbReference type="GO" id="GO:0006351">
    <property type="term" value="P:DNA-templated transcription"/>
    <property type="evidence" value="ECO:0007669"/>
    <property type="project" value="InterPro"/>
</dbReference>
<feature type="region of interest" description="Disordered" evidence="8">
    <location>
        <begin position="719"/>
        <end position="748"/>
    </location>
</feature>
<dbReference type="InterPro" id="IPR052202">
    <property type="entry name" value="Yeast_MetPath_Reg"/>
</dbReference>
<dbReference type="CDD" id="cd12148">
    <property type="entry name" value="fungal_TF_MHR"/>
    <property type="match status" value="1"/>
</dbReference>
<evidence type="ECO:0000256" key="6">
    <source>
        <dbReference type="ARBA" id="ARBA00023163"/>
    </source>
</evidence>
<accession>A0A1Y1UD13</accession>
<feature type="compositionally biased region" description="Low complexity" evidence="8">
    <location>
        <begin position="733"/>
        <end position="746"/>
    </location>
</feature>
<feature type="region of interest" description="Disordered" evidence="8">
    <location>
        <begin position="100"/>
        <end position="131"/>
    </location>
</feature>
<name>A0A1Y1UD13_9TREE</name>
<dbReference type="PROSITE" id="PS50048">
    <property type="entry name" value="ZN2_CY6_FUNGAL_2"/>
    <property type="match status" value="1"/>
</dbReference>
<dbReference type="Proteomes" id="UP000193218">
    <property type="component" value="Unassembled WGS sequence"/>
</dbReference>
<feature type="region of interest" description="Disordered" evidence="8">
    <location>
        <begin position="829"/>
        <end position="850"/>
    </location>
</feature>
<dbReference type="Gene3D" id="4.10.240.10">
    <property type="entry name" value="Zn(2)-C6 fungal-type DNA-binding domain"/>
    <property type="match status" value="1"/>
</dbReference>
<evidence type="ECO:0000256" key="4">
    <source>
        <dbReference type="ARBA" id="ARBA00023015"/>
    </source>
</evidence>
<evidence type="ECO:0000313" key="10">
    <source>
        <dbReference type="EMBL" id="ORX35941.1"/>
    </source>
</evidence>
<dbReference type="InterPro" id="IPR001138">
    <property type="entry name" value="Zn2Cys6_DnaBD"/>
</dbReference>
<keyword evidence="6" id="KW-0804">Transcription</keyword>
<keyword evidence="2" id="KW-0479">Metal-binding</keyword>
<dbReference type="InParanoid" id="A0A1Y1UD13"/>
<dbReference type="STRING" id="4999.A0A1Y1UD13"/>